<dbReference type="PANTHER" id="PTHR30126">
    <property type="entry name" value="HTH-TYPE TRANSCRIPTIONAL REGULATOR"/>
    <property type="match status" value="1"/>
</dbReference>
<reference evidence="6 7" key="1">
    <citation type="journal article" date="2012" name="BMC Genomics">
        <title>Comparative genomics of bacteria in the genus Providencia isolated from wild Drosophila melanogaster.</title>
        <authorList>
            <person name="Galac M.R."/>
            <person name="Lazzaro B.P."/>
        </authorList>
    </citation>
    <scope>NUCLEOTIDE SEQUENCE [LARGE SCALE GENOMIC DNA]</scope>
    <source>
        <strain evidence="6 7">DSM 19968</strain>
    </source>
</reference>
<dbReference type="Gene3D" id="3.40.190.10">
    <property type="entry name" value="Periplasmic binding protein-like II"/>
    <property type="match status" value="1"/>
</dbReference>
<dbReference type="PATRIC" id="fig|1141662.3.peg.3469"/>
<evidence type="ECO:0000256" key="3">
    <source>
        <dbReference type="ARBA" id="ARBA00023125"/>
    </source>
</evidence>
<dbReference type="InterPro" id="IPR000847">
    <property type="entry name" value="LysR_HTH_N"/>
</dbReference>
<dbReference type="HOGENOM" id="CLU_039613_0_0_6"/>
<evidence type="ECO:0000256" key="1">
    <source>
        <dbReference type="ARBA" id="ARBA00009437"/>
    </source>
</evidence>
<dbReference type="Pfam" id="PF03466">
    <property type="entry name" value="LysR_substrate"/>
    <property type="match status" value="1"/>
</dbReference>
<dbReference type="PROSITE" id="PS50931">
    <property type="entry name" value="HTH_LYSR"/>
    <property type="match status" value="1"/>
</dbReference>
<accession>K8W1H1</accession>
<dbReference type="SUPFAM" id="SSF46785">
    <property type="entry name" value="Winged helix' DNA-binding domain"/>
    <property type="match status" value="1"/>
</dbReference>
<dbReference type="OrthoDB" id="8587655at2"/>
<dbReference type="Pfam" id="PF00126">
    <property type="entry name" value="HTH_1"/>
    <property type="match status" value="1"/>
</dbReference>
<proteinExistence type="inferred from homology"/>
<keyword evidence="3" id="KW-0238">DNA-binding</keyword>
<dbReference type="GO" id="GO:0000976">
    <property type="term" value="F:transcription cis-regulatory region binding"/>
    <property type="evidence" value="ECO:0007669"/>
    <property type="project" value="TreeGrafter"/>
</dbReference>
<keyword evidence="4" id="KW-0804">Transcription</keyword>
<feature type="domain" description="HTH lysR-type" evidence="5">
    <location>
        <begin position="10"/>
        <end position="66"/>
    </location>
</feature>
<comment type="caution">
    <text evidence="6">The sequence shown here is derived from an EMBL/GenBank/DDBJ whole genome shotgun (WGS) entry which is preliminary data.</text>
</comment>
<dbReference type="InterPro" id="IPR036390">
    <property type="entry name" value="WH_DNA-bd_sf"/>
</dbReference>
<dbReference type="SUPFAM" id="SSF53850">
    <property type="entry name" value="Periplasmic binding protein-like II"/>
    <property type="match status" value="1"/>
</dbReference>
<dbReference type="InterPro" id="IPR005119">
    <property type="entry name" value="LysR_subst-bd"/>
</dbReference>
<dbReference type="eggNOG" id="COG0583">
    <property type="taxonomic scope" value="Bacteria"/>
</dbReference>
<dbReference type="CDD" id="cd05466">
    <property type="entry name" value="PBP2_LTTR_substrate"/>
    <property type="match status" value="1"/>
</dbReference>
<dbReference type="STRING" id="1141662.OOA_17101"/>
<dbReference type="GO" id="GO:0003700">
    <property type="term" value="F:DNA-binding transcription factor activity"/>
    <property type="evidence" value="ECO:0007669"/>
    <property type="project" value="InterPro"/>
</dbReference>
<evidence type="ECO:0000313" key="7">
    <source>
        <dbReference type="Proteomes" id="UP000009336"/>
    </source>
</evidence>
<dbReference type="EMBL" id="AKKL01000047">
    <property type="protein sequence ID" value="EKT54373.1"/>
    <property type="molecule type" value="Genomic_DNA"/>
</dbReference>
<name>K8W1H1_9GAMM</name>
<dbReference type="RefSeq" id="WP_008913400.1">
    <property type="nucleotide sequence ID" value="NZ_KB233225.1"/>
</dbReference>
<evidence type="ECO:0000313" key="6">
    <source>
        <dbReference type="EMBL" id="EKT54373.1"/>
    </source>
</evidence>
<sequence length="295" mass="32697">MNNKTLTEKDLKSLRIFSSVAQAGGFTLAEKNLNMSKATISRHIREIEEKLGVHLCERGPSGFKLTPSGILVIEKATSALKALDAIKTDVDALQGILSGTLVIGVVEHILADPLCHLSTALSHFQKAAPNVKLELLIFNHNQLNKALRDRAIQIGIRGQYHENKNFRYQFLFIEKHKLYISSANQYKDNKNLTLVYRRHPFTESILASGQFAKGPDAAGLEAVAAFITSGHYVGILPENYAAHINSRYPLEAVHDTPVFSNRICAITDASKPLSQSEALFLEFLSQTENKESLMK</sequence>
<protein>
    <submittedName>
        <fullName evidence="6">Transcriptional regulator transcription regulator protein</fullName>
    </submittedName>
</protein>
<keyword evidence="2" id="KW-0805">Transcription regulation</keyword>
<evidence type="ECO:0000256" key="2">
    <source>
        <dbReference type="ARBA" id="ARBA00023015"/>
    </source>
</evidence>
<evidence type="ECO:0000259" key="5">
    <source>
        <dbReference type="PROSITE" id="PS50931"/>
    </source>
</evidence>
<dbReference type="Gene3D" id="1.10.10.10">
    <property type="entry name" value="Winged helix-like DNA-binding domain superfamily/Winged helix DNA-binding domain"/>
    <property type="match status" value="1"/>
</dbReference>
<dbReference type="InterPro" id="IPR036388">
    <property type="entry name" value="WH-like_DNA-bd_sf"/>
</dbReference>
<dbReference type="AlphaFoldDB" id="K8W1H1"/>
<comment type="similarity">
    <text evidence="1">Belongs to the LysR transcriptional regulatory family.</text>
</comment>
<gene>
    <name evidence="6" type="ORF">OOA_17101</name>
</gene>
<keyword evidence="7" id="KW-1185">Reference proteome</keyword>
<organism evidence="6 7">
    <name type="scientific">Providencia burhodogranariea DSM 19968</name>
    <dbReference type="NCBI Taxonomy" id="1141662"/>
    <lineage>
        <taxon>Bacteria</taxon>
        <taxon>Pseudomonadati</taxon>
        <taxon>Pseudomonadota</taxon>
        <taxon>Gammaproteobacteria</taxon>
        <taxon>Enterobacterales</taxon>
        <taxon>Morganellaceae</taxon>
        <taxon>Providencia</taxon>
    </lineage>
</organism>
<evidence type="ECO:0000256" key="4">
    <source>
        <dbReference type="ARBA" id="ARBA00023163"/>
    </source>
</evidence>
<dbReference type="Proteomes" id="UP000009336">
    <property type="component" value="Unassembled WGS sequence"/>
</dbReference>
<dbReference type="PANTHER" id="PTHR30126:SF98">
    <property type="entry name" value="HTH-TYPE TRANSCRIPTIONAL ACTIVATOR BAUR"/>
    <property type="match status" value="1"/>
</dbReference>